<keyword evidence="3 4" id="KW-0472">Membrane</keyword>
<dbReference type="Proteomes" id="UP001623330">
    <property type="component" value="Unassembled WGS sequence"/>
</dbReference>
<evidence type="ECO:0000256" key="1">
    <source>
        <dbReference type="ARBA" id="ARBA00004325"/>
    </source>
</evidence>
<accession>A0ABR4NPK2</accession>
<dbReference type="InterPro" id="IPR021278">
    <property type="entry name" value="ATP19"/>
</dbReference>
<proteinExistence type="predicted"/>
<evidence type="ECO:0000313" key="5">
    <source>
        <dbReference type="EMBL" id="KAL3230029.1"/>
    </source>
</evidence>
<keyword evidence="6" id="KW-1185">Reference proteome</keyword>
<comment type="subcellular location">
    <subcellularLocation>
        <location evidence="1">Mitochondrion membrane</location>
    </subcellularLocation>
</comment>
<dbReference type="EMBL" id="JBEVYD010000010">
    <property type="protein sequence ID" value="KAL3230029.1"/>
    <property type="molecule type" value="Genomic_DNA"/>
</dbReference>
<feature type="transmembrane region" description="Helical" evidence="4">
    <location>
        <begin position="12"/>
        <end position="32"/>
    </location>
</feature>
<evidence type="ECO:0000256" key="3">
    <source>
        <dbReference type="ARBA" id="ARBA00023136"/>
    </source>
</evidence>
<keyword evidence="4" id="KW-0812">Transmembrane</keyword>
<organism evidence="5 6">
    <name type="scientific">Nakaseomyces bracarensis</name>
    <dbReference type="NCBI Taxonomy" id="273131"/>
    <lineage>
        <taxon>Eukaryota</taxon>
        <taxon>Fungi</taxon>
        <taxon>Dikarya</taxon>
        <taxon>Ascomycota</taxon>
        <taxon>Saccharomycotina</taxon>
        <taxon>Saccharomycetes</taxon>
        <taxon>Saccharomycetales</taxon>
        <taxon>Saccharomycetaceae</taxon>
        <taxon>Nakaseomyces</taxon>
    </lineage>
</organism>
<reference evidence="5 6" key="1">
    <citation type="submission" date="2024-05" db="EMBL/GenBank/DDBJ databases">
        <title>Long read based assembly of the Candida bracarensis genome reveals expanded adhesin content.</title>
        <authorList>
            <person name="Marcet-Houben M."/>
            <person name="Ksiezopolska E."/>
            <person name="Gabaldon T."/>
        </authorList>
    </citation>
    <scope>NUCLEOTIDE SEQUENCE [LARGE SCALE GENOMIC DNA]</scope>
    <source>
        <strain evidence="5 6">CBM6</strain>
    </source>
</reference>
<dbReference type="PANTHER" id="PTHR28074:SF1">
    <property type="entry name" value="ATP SYNTHASE SUBUNIT K, MITOCHONDRIAL"/>
    <property type="match status" value="1"/>
</dbReference>
<gene>
    <name evidence="5" type="ORF">RNJ44_01392</name>
</gene>
<keyword evidence="2" id="KW-0496">Mitochondrion</keyword>
<evidence type="ECO:0000313" key="6">
    <source>
        <dbReference type="Proteomes" id="UP001623330"/>
    </source>
</evidence>
<comment type="caution">
    <text evidence="5">The sequence shown here is derived from an EMBL/GenBank/DDBJ whole genome shotgun (WGS) entry which is preliminary data.</text>
</comment>
<dbReference type="PANTHER" id="PTHR28074">
    <property type="entry name" value="ATP SYNTHASE SUBUNIT K, MITOCHONDRIAL"/>
    <property type="match status" value="1"/>
</dbReference>
<sequence>MAQAYRILGRNVQPHILAIATLATVGGVAAYFSTGEKKKETPVSTGGDDIDVEALLKSLVDEKK</sequence>
<evidence type="ECO:0000256" key="2">
    <source>
        <dbReference type="ARBA" id="ARBA00023128"/>
    </source>
</evidence>
<name>A0ABR4NPK2_9SACH</name>
<evidence type="ECO:0000256" key="4">
    <source>
        <dbReference type="SAM" id="Phobius"/>
    </source>
</evidence>
<dbReference type="Pfam" id="PF11022">
    <property type="entry name" value="ATP19"/>
    <property type="match status" value="1"/>
</dbReference>
<keyword evidence="4" id="KW-1133">Transmembrane helix</keyword>
<protein>
    <submittedName>
        <fullName evidence="5">Uncharacterized protein</fullName>
    </submittedName>
</protein>